<dbReference type="InterPro" id="IPR002469">
    <property type="entry name" value="Peptidase_S9B_N"/>
</dbReference>
<reference evidence="6" key="1">
    <citation type="journal article" date="2014" name="Int. J. Syst. Evol. Microbiol.">
        <title>Complete genome sequence of Corynebacterium casei LMG S-19264T (=DSM 44701T), isolated from a smear-ripened cheese.</title>
        <authorList>
            <consortium name="US DOE Joint Genome Institute (JGI-PGF)"/>
            <person name="Walter F."/>
            <person name="Albersmeier A."/>
            <person name="Kalinowski J."/>
            <person name="Ruckert C."/>
        </authorList>
    </citation>
    <scope>NUCLEOTIDE SEQUENCE</scope>
    <source>
        <strain evidence="6">CGMCC 1.12924</strain>
    </source>
</reference>
<feature type="domain" description="Dipeptidylpeptidase IV N-terminal" evidence="5">
    <location>
        <begin position="119"/>
        <end position="459"/>
    </location>
</feature>
<dbReference type="GO" id="GO:0004252">
    <property type="term" value="F:serine-type endopeptidase activity"/>
    <property type="evidence" value="ECO:0007669"/>
    <property type="project" value="InterPro"/>
</dbReference>
<feature type="domain" description="Peptidase S9 prolyl oligopeptidase catalytic" evidence="4">
    <location>
        <begin position="549"/>
        <end position="743"/>
    </location>
</feature>
<dbReference type="Proteomes" id="UP000652231">
    <property type="component" value="Unassembled WGS sequence"/>
</dbReference>
<accession>A0A8J2Y7V7</accession>
<evidence type="ECO:0000313" key="7">
    <source>
        <dbReference type="Proteomes" id="UP000652231"/>
    </source>
</evidence>
<gene>
    <name evidence="6" type="primary">pepX1</name>
    <name evidence="6" type="ORF">GCM10011312_12180</name>
</gene>
<dbReference type="Gene3D" id="2.140.10.30">
    <property type="entry name" value="Dipeptidylpeptidase IV, N-terminal domain"/>
    <property type="match status" value="1"/>
</dbReference>
<dbReference type="SUPFAM" id="SSF82171">
    <property type="entry name" value="DPP6 N-terminal domain-like"/>
    <property type="match status" value="1"/>
</dbReference>
<evidence type="ECO:0000259" key="5">
    <source>
        <dbReference type="Pfam" id="PF00930"/>
    </source>
</evidence>
<evidence type="ECO:0000256" key="2">
    <source>
        <dbReference type="ARBA" id="ARBA00022801"/>
    </source>
</evidence>
<dbReference type="GO" id="GO:0006508">
    <property type="term" value="P:proteolysis"/>
    <property type="evidence" value="ECO:0007669"/>
    <property type="project" value="UniProtKB-KW"/>
</dbReference>
<comment type="caution">
    <text evidence="6">The sequence shown here is derived from an EMBL/GenBank/DDBJ whole genome shotgun (WGS) entry which is preliminary data.</text>
</comment>
<dbReference type="PROSITE" id="PS00708">
    <property type="entry name" value="PRO_ENDOPEP_SER"/>
    <property type="match status" value="1"/>
</dbReference>
<dbReference type="Pfam" id="PF00930">
    <property type="entry name" value="DPPIV_N"/>
    <property type="match status" value="1"/>
</dbReference>
<evidence type="ECO:0000259" key="4">
    <source>
        <dbReference type="Pfam" id="PF00326"/>
    </source>
</evidence>
<evidence type="ECO:0000313" key="6">
    <source>
        <dbReference type="EMBL" id="GGD89874.1"/>
    </source>
</evidence>
<dbReference type="EMBL" id="BMGK01000004">
    <property type="protein sequence ID" value="GGD89874.1"/>
    <property type="molecule type" value="Genomic_DNA"/>
</dbReference>
<name>A0A8J2Y7V7_9FLAO</name>
<evidence type="ECO:0000256" key="3">
    <source>
        <dbReference type="ARBA" id="ARBA00023180"/>
    </source>
</evidence>
<dbReference type="Gene3D" id="3.40.50.1820">
    <property type="entry name" value="alpha/beta hydrolase"/>
    <property type="match status" value="1"/>
</dbReference>
<dbReference type="InterPro" id="IPR029058">
    <property type="entry name" value="AB_hydrolase_fold"/>
</dbReference>
<organism evidence="6 7">
    <name type="scientific">Planktosalinus lacus</name>
    <dbReference type="NCBI Taxonomy" id="1526573"/>
    <lineage>
        <taxon>Bacteria</taxon>
        <taxon>Pseudomonadati</taxon>
        <taxon>Bacteroidota</taxon>
        <taxon>Flavobacteriia</taxon>
        <taxon>Flavobacteriales</taxon>
        <taxon>Flavobacteriaceae</taxon>
        <taxon>Planktosalinus</taxon>
    </lineage>
</organism>
<proteinExistence type="predicted"/>
<reference evidence="6" key="2">
    <citation type="submission" date="2020-09" db="EMBL/GenBank/DDBJ databases">
        <authorList>
            <person name="Sun Q."/>
            <person name="Zhou Y."/>
        </authorList>
    </citation>
    <scope>NUCLEOTIDE SEQUENCE</scope>
    <source>
        <strain evidence="6">CGMCC 1.12924</strain>
    </source>
</reference>
<dbReference type="AlphaFoldDB" id="A0A8J2Y7V7"/>
<dbReference type="SUPFAM" id="SSF53474">
    <property type="entry name" value="alpha/beta-Hydrolases"/>
    <property type="match status" value="1"/>
</dbReference>
<dbReference type="InterPro" id="IPR002471">
    <property type="entry name" value="Pept_S9_AS"/>
</dbReference>
<keyword evidence="3" id="KW-0325">Glycoprotein</keyword>
<sequence>MSFFGDFLVNLTLQFFKKEPMRFYKAIIPLLLLFTSVVYPQLKTISLEEIWDGEFRTQSLERLHSLQNGNQYSVLNYDRSNRASTIDVYDYNTAEKVITLINSADLDEIDQIVSYTFSIDEKKLLIATSLKSIYRRSTLGKYYVFDLEDKNLTLVSDNEIQEPKFSPDGSKIAYGYQNNLFIKNISSGEKFQFTFDGKKNHIINGITDWVYEEEFAFVRAFDWNATGDKIAYIRFDETEVPEFSMDVYGSDLYPKQEVFKYPKAGEKNAEVSLHIYDLKSGKTSPVDLSNYESYYIPRLEWTNEKNILSVQLTNRKQNQLQLVFVDATNNSTKRILTETDAAYVDVTNDLTFLEDNSFIWTSEKSGWNHIYHYDKTGKLRDQITNGNWEVTRYYGFDENTNSVFYQSTENGSINRGVYSVKLNGNGKTALAASPGRNEASFSADFSLFIHTFSDTTTPPAYTLRNASSGKKIRVIKENTDLTKKLNNYKISPKEFSTISINGEALNMYLIKPLDFDPEKQYPMLMFQYSGPGSQSVSNSWNGTNDYWHQMLAQQGYIIACVDGRGTGLKGRDFKKMTQKELGKYETIDQIDAAKELGSRSYIDASRIGIWGWSYGGFMSSNALFQGADTFALAIAVAPVTSWRFYDTIYTERYMLTPQENPSGYDDNSPISHVDKLKGKYLLVHGSADDNVHVQNTTRLVEELVQANKEFEWAIYPDKNHGIYGGNTRLHLYNKMTKFILENL</sequence>
<dbReference type="GO" id="GO:0008239">
    <property type="term" value="F:dipeptidyl-peptidase activity"/>
    <property type="evidence" value="ECO:0007669"/>
    <property type="project" value="TreeGrafter"/>
</dbReference>
<dbReference type="Pfam" id="PF00326">
    <property type="entry name" value="Peptidase_S9"/>
    <property type="match status" value="1"/>
</dbReference>
<keyword evidence="7" id="KW-1185">Reference proteome</keyword>
<keyword evidence="1" id="KW-0645">Protease</keyword>
<protein>
    <submittedName>
        <fullName evidence="6">Peptidase S9</fullName>
    </submittedName>
</protein>
<dbReference type="InterPro" id="IPR001375">
    <property type="entry name" value="Peptidase_S9_cat"/>
</dbReference>
<dbReference type="PANTHER" id="PTHR11731:SF193">
    <property type="entry name" value="DIPEPTIDYL PEPTIDASE 9"/>
    <property type="match status" value="1"/>
</dbReference>
<dbReference type="FunFam" id="3.40.50.1820:FF:000003">
    <property type="entry name" value="Dipeptidyl peptidase 4"/>
    <property type="match status" value="1"/>
</dbReference>
<evidence type="ECO:0000256" key="1">
    <source>
        <dbReference type="ARBA" id="ARBA00022670"/>
    </source>
</evidence>
<keyword evidence="2" id="KW-0378">Hydrolase</keyword>
<dbReference type="InterPro" id="IPR050278">
    <property type="entry name" value="Serine_Prot_S9B/DPPIV"/>
</dbReference>
<dbReference type="PANTHER" id="PTHR11731">
    <property type="entry name" value="PROTEASE FAMILY S9B,C DIPEPTIDYL-PEPTIDASE IV-RELATED"/>
    <property type="match status" value="1"/>
</dbReference>